<keyword evidence="7" id="KW-0012">Acyltransferase</keyword>
<dbReference type="STRING" id="1791.GCA_001049355_01162"/>
<dbReference type="InterPro" id="IPR025110">
    <property type="entry name" value="AMP-bd_C"/>
</dbReference>
<keyword evidence="4" id="KW-0443">Lipid metabolism</keyword>
<name>A0A448ISP2_MYCAU</name>
<evidence type="ECO:0000259" key="5">
    <source>
        <dbReference type="Pfam" id="PF00501"/>
    </source>
</evidence>
<evidence type="ECO:0000256" key="1">
    <source>
        <dbReference type="ARBA" id="ARBA00006432"/>
    </source>
</evidence>
<evidence type="ECO:0000259" key="6">
    <source>
        <dbReference type="Pfam" id="PF23024"/>
    </source>
</evidence>
<dbReference type="GO" id="GO:0071766">
    <property type="term" value="P:Actinobacterium-type cell wall biogenesis"/>
    <property type="evidence" value="ECO:0007669"/>
    <property type="project" value="UniProtKB-ARBA"/>
</dbReference>
<organism evidence="7 8">
    <name type="scientific">Mycolicibacterium aurum</name>
    <name type="common">Mycobacterium aurum</name>
    <dbReference type="NCBI Taxonomy" id="1791"/>
    <lineage>
        <taxon>Bacteria</taxon>
        <taxon>Bacillati</taxon>
        <taxon>Actinomycetota</taxon>
        <taxon>Actinomycetes</taxon>
        <taxon>Mycobacteriales</taxon>
        <taxon>Mycobacteriaceae</taxon>
        <taxon>Mycolicibacterium</taxon>
    </lineage>
</organism>
<dbReference type="OrthoDB" id="3671040at2"/>
<dbReference type="FunFam" id="3.40.50.12780:FF:000013">
    <property type="entry name" value="Long-chain-fatty-acid--AMP ligase FadD32"/>
    <property type="match status" value="1"/>
</dbReference>
<proteinExistence type="inferred from homology"/>
<feature type="domain" description="AMP-binding enzyme C-terminal" evidence="6">
    <location>
        <begin position="476"/>
        <end position="583"/>
    </location>
</feature>
<sequence>MPLLESTIPGLLADRARQQPDDVAYTFIDFDVDPAGYAETLTWAQMYQRVQVVAEELLRHGTKGDRAAILAPQGLEYIIAFYGAMTAGFIAVPLPVPAMGQLDERVNGALKDCQPVAVLTTSAVVGEIMTYVGALPGGMSPAVIEVDALDFDSPRTVEVNVGPLPKTAYLQYTSGSTRAPAGVVMTHKNVIANLEQIFTDYMSHRGGVPPQDTTMVSWLPFYHDMGLIQGVFATLLCPPDPNVPDGAWGRPAVLMSPVAFLQKPARWIQQLAINTHSWSAAPNFAFELSVRRTSDADLAGMDLGGVLGIISGSERIHSATIRRFNERFASFNLPNTTVRPSYGLAEATLYVISAPTGHTPATVRFDYEKLSAGHAERCGSEGGSELVSYGAPRSSTVRIVDPETRTENQDGKIGEIWVAGDQVAMGYWRNPALTERTFGGEIVKPTPGTPAGPWLRTGDLGVMSEGEMFIIGRIKDLLIVDGRNHYPDDIEATIQEITGGRVAAVSVLDETSEQLVAIVEMKKKGASEAEALDQLRAVKREVTSAIKKSHSVRVADLVLVAPGSIPITTSGKIRRSACADRYRLDEFSRLDVTT</sequence>
<evidence type="ECO:0000256" key="2">
    <source>
        <dbReference type="ARBA" id="ARBA00022598"/>
    </source>
</evidence>
<dbReference type="InterPro" id="IPR045851">
    <property type="entry name" value="AMP-bd_C_sf"/>
</dbReference>
<dbReference type="RefSeq" id="WP_048631098.1">
    <property type="nucleotide sequence ID" value="NZ_CVQQ01000002.1"/>
</dbReference>
<dbReference type="PANTHER" id="PTHR22754">
    <property type="entry name" value="DISCO-INTERACTING PROTEIN 2 DIP2 -RELATED"/>
    <property type="match status" value="1"/>
</dbReference>
<evidence type="ECO:0000313" key="8">
    <source>
        <dbReference type="Proteomes" id="UP000279306"/>
    </source>
</evidence>
<dbReference type="InterPro" id="IPR040097">
    <property type="entry name" value="FAAL/FAAC"/>
</dbReference>
<evidence type="ECO:0000256" key="4">
    <source>
        <dbReference type="ARBA" id="ARBA00023098"/>
    </source>
</evidence>
<feature type="domain" description="AMP-dependent synthetase/ligase" evidence="5">
    <location>
        <begin position="13"/>
        <end position="428"/>
    </location>
</feature>
<dbReference type="EC" id="6.2.1.-" evidence="7"/>
<keyword evidence="7" id="KW-0808">Transferase</keyword>
<dbReference type="Pfam" id="PF23024">
    <property type="entry name" value="AMP-dom_DIP2-like"/>
    <property type="match status" value="1"/>
</dbReference>
<dbReference type="GO" id="GO:0005886">
    <property type="term" value="C:plasma membrane"/>
    <property type="evidence" value="ECO:0007669"/>
    <property type="project" value="TreeGrafter"/>
</dbReference>
<protein>
    <submittedName>
        <fullName evidence="7">Acyl-CoA synthetase</fullName>
        <ecNumber evidence="7">2.3.1.86</ecNumber>
        <ecNumber evidence="7">6.2.1.-</ecNumber>
    </submittedName>
</protein>
<evidence type="ECO:0000256" key="3">
    <source>
        <dbReference type="ARBA" id="ARBA00022832"/>
    </source>
</evidence>
<dbReference type="Gene3D" id="3.30.300.30">
    <property type="match status" value="1"/>
</dbReference>
<dbReference type="InterPro" id="IPR000873">
    <property type="entry name" value="AMP-dep_synth/lig_dom"/>
</dbReference>
<dbReference type="Gene3D" id="3.40.50.12780">
    <property type="entry name" value="N-terminal domain of ligase-like"/>
    <property type="match status" value="1"/>
</dbReference>
<dbReference type="InterPro" id="IPR042099">
    <property type="entry name" value="ANL_N_sf"/>
</dbReference>
<comment type="similarity">
    <text evidence="1">Belongs to the ATP-dependent AMP-binding enzyme family.</text>
</comment>
<keyword evidence="2 7" id="KW-0436">Ligase</keyword>
<gene>
    <name evidence="7" type="ORF">NCTC10437_03024</name>
</gene>
<dbReference type="GO" id="GO:0004321">
    <property type="term" value="F:fatty-acyl-CoA synthase activity"/>
    <property type="evidence" value="ECO:0007669"/>
    <property type="project" value="UniProtKB-EC"/>
</dbReference>
<dbReference type="CDD" id="cd05931">
    <property type="entry name" value="FAAL"/>
    <property type="match status" value="1"/>
</dbReference>
<keyword evidence="3" id="KW-0276">Fatty acid metabolism</keyword>
<dbReference type="FunFam" id="3.30.300.30:FF:000016">
    <property type="entry name" value="Fatty-acid-CoA ligase FadD26"/>
    <property type="match status" value="1"/>
</dbReference>
<dbReference type="AlphaFoldDB" id="A0A448ISP2"/>
<evidence type="ECO:0000313" key="7">
    <source>
        <dbReference type="EMBL" id="VEG55492.1"/>
    </source>
</evidence>
<dbReference type="GO" id="GO:0006633">
    <property type="term" value="P:fatty acid biosynthetic process"/>
    <property type="evidence" value="ECO:0007669"/>
    <property type="project" value="TreeGrafter"/>
</dbReference>
<dbReference type="PANTHER" id="PTHR22754:SF32">
    <property type="entry name" value="DISCO-INTERACTING PROTEIN 2"/>
    <property type="match status" value="1"/>
</dbReference>
<keyword evidence="8" id="KW-1185">Reference proteome</keyword>
<dbReference type="GO" id="GO:0070566">
    <property type="term" value="F:adenylyltransferase activity"/>
    <property type="evidence" value="ECO:0007669"/>
    <property type="project" value="TreeGrafter"/>
</dbReference>
<dbReference type="SUPFAM" id="SSF56801">
    <property type="entry name" value="Acetyl-CoA synthetase-like"/>
    <property type="match status" value="1"/>
</dbReference>
<dbReference type="Pfam" id="PF00501">
    <property type="entry name" value="AMP-binding"/>
    <property type="match status" value="1"/>
</dbReference>
<reference evidence="7 8" key="1">
    <citation type="submission" date="2018-12" db="EMBL/GenBank/DDBJ databases">
        <authorList>
            <consortium name="Pathogen Informatics"/>
        </authorList>
    </citation>
    <scope>NUCLEOTIDE SEQUENCE [LARGE SCALE GENOMIC DNA]</scope>
    <source>
        <strain evidence="7 8">NCTC10437</strain>
    </source>
</reference>
<dbReference type="EMBL" id="LR134356">
    <property type="protein sequence ID" value="VEG55492.1"/>
    <property type="molecule type" value="Genomic_DNA"/>
</dbReference>
<dbReference type="GO" id="GO:0016874">
    <property type="term" value="F:ligase activity"/>
    <property type="evidence" value="ECO:0007669"/>
    <property type="project" value="UniProtKB-KW"/>
</dbReference>
<accession>A0A448ISP2</accession>
<dbReference type="EC" id="2.3.1.86" evidence="7"/>
<dbReference type="NCBIfam" id="NF004509">
    <property type="entry name" value="PRK05850.1"/>
    <property type="match status" value="1"/>
</dbReference>
<dbReference type="Proteomes" id="UP000279306">
    <property type="component" value="Chromosome"/>
</dbReference>
<dbReference type="KEGG" id="mauu:NCTC10437_03024"/>